<dbReference type="AlphaFoldDB" id="A0A158QDK4"/>
<dbReference type="SMART" id="SM00320">
    <property type="entry name" value="WD40"/>
    <property type="match status" value="6"/>
</dbReference>
<dbReference type="WBParaSite" id="HDID_0000319101-mRNA-1">
    <property type="protein sequence ID" value="HDID_0000319101-mRNA-1"/>
    <property type="gene ID" value="HDID_0000319101"/>
</dbReference>
<dbReference type="InterPro" id="IPR001680">
    <property type="entry name" value="WD40_rpt"/>
</dbReference>
<accession>A0A158QDK4</accession>
<dbReference type="InterPro" id="IPR020472">
    <property type="entry name" value="WD40_PAC1"/>
</dbReference>
<dbReference type="STRING" id="6216.A0A158QDK4"/>
<evidence type="ECO:0000256" key="3">
    <source>
        <dbReference type="ARBA" id="ARBA00022737"/>
    </source>
</evidence>
<dbReference type="SUPFAM" id="SSF50978">
    <property type="entry name" value="WD40 repeat-like"/>
    <property type="match status" value="1"/>
</dbReference>
<evidence type="ECO:0000256" key="5">
    <source>
        <dbReference type="SAM" id="MobiDB-lite"/>
    </source>
</evidence>
<feature type="repeat" description="WD" evidence="4">
    <location>
        <begin position="63"/>
        <end position="104"/>
    </location>
</feature>
<feature type="repeat" description="WD" evidence="4">
    <location>
        <begin position="105"/>
        <end position="146"/>
    </location>
</feature>
<feature type="compositionally biased region" description="Low complexity" evidence="5">
    <location>
        <begin position="716"/>
        <end position="738"/>
    </location>
</feature>
<reference evidence="6 7" key="2">
    <citation type="submission" date="2018-11" db="EMBL/GenBank/DDBJ databases">
        <authorList>
            <consortium name="Pathogen Informatics"/>
        </authorList>
    </citation>
    <scope>NUCLEOTIDE SEQUENCE [LARGE SCALE GENOMIC DNA]</scope>
</reference>
<dbReference type="PRINTS" id="PR00320">
    <property type="entry name" value="GPROTEINBRPT"/>
</dbReference>
<evidence type="ECO:0000256" key="2">
    <source>
        <dbReference type="ARBA" id="ARBA00022574"/>
    </source>
</evidence>
<sequence>MNYSRKKICLSVVMRAKEERRNRFGVNSLDYDPYQKRLYTAGRDSVIRVWDTKRQADPYLQSMEHHADWVNDIVLCCEGEYLISASNDTTVKVWNARTGFCMSTLPTHKDYVLVLAYAQHKEEVASAGLDHAIFLWDVNTLRNLTPKNNTVTTSSFSDEKDSIYSLAMDPVGSILVAGSPDKLIRMWDPRTCQPIGQLRGHTDNVRALLIRPDAQEILSGSSDGTIKLWNVGMRRCTETIRRHSEGVWTLQTNPSWTEVYSSGRDKNIFATTLRNTDDSFLIGRESNPVLKLLYVENSDGPHLWASTSGTDVKCWASYFLLPINAPIRKAPRISSHRIASHSVDSEPLCTSPWPRDHSETPMEQRQLHLTVPTSVPTFIIKGGYPIVQYHICSEKRFIVTRDANNQVAIYDVLQAKIVQNLGQVDFDAAVKEREKFIYVPNWFSVDLRCGFPIIHLDSSDALSAHITLKDAGFTTVEDAADQKINYGQLLLQAIFESWPKAQLCGEGDGTSNLARSYVSLPDHIPIILRPLCLIICVFIYSDSRGRALARFIVRDTALSKEQRLLCEHVPEWITDVVVSRKPIKATKIPFCLTQDVKISNPKSKTSYSNWSPNHAFFFNYSPPNAIHSSTTGSTGSTVANRERLSANETLTIRKVMEYEFRRMLELVESATSVPVDQMSNGSSQQNSSTNNAAVGEGISAKMYMSYFLPCDLSFPESSHSNSGQPSSSPQPTPSTSNENAGNTQLMATNVTFVPAQAPPGTTLADLTAVANAAFRATSAPEDIIQIWCGDHLLDPDMNLRTVRHFYWKQPNELVLTYSIIKDPM</sequence>
<comment type="similarity">
    <text evidence="1">Belongs to the WD repeat WDR48 family.</text>
</comment>
<feature type="region of interest" description="Disordered" evidence="5">
    <location>
        <begin position="716"/>
        <end position="741"/>
    </location>
</feature>
<gene>
    <name evidence="6" type="ORF">HDID_LOCUS3189</name>
</gene>
<protein>
    <submittedName>
        <fullName evidence="8">WD_REPEATS_REGION domain-containing protein</fullName>
    </submittedName>
</protein>
<dbReference type="PROSITE" id="PS50082">
    <property type="entry name" value="WD_REPEATS_2"/>
    <property type="match status" value="5"/>
</dbReference>
<dbReference type="PANTHER" id="PTHR19862">
    <property type="entry name" value="WD REPEAT-CONTAINING PROTEIN 48"/>
    <property type="match status" value="1"/>
</dbReference>
<dbReference type="Gene3D" id="2.130.10.10">
    <property type="entry name" value="YVTN repeat-like/Quinoprotein amine dehydrogenase"/>
    <property type="match status" value="2"/>
</dbReference>
<proteinExistence type="inferred from homology"/>
<dbReference type="CDD" id="cd00200">
    <property type="entry name" value="WD40"/>
    <property type="match status" value="1"/>
</dbReference>
<dbReference type="EMBL" id="UYSG01000916">
    <property type="protein sequence ID" value="VDL28585.1"/>
    <property type="molecule type" value="Genomic_DNA"/>
</dbReference>
<evidence type="ECO:0000256" key="4">
    <source>
        <dbReference type="PROSITE-ProRule" id="PRU00221"/>
    </source>
</evidence>
<dbReference type="InterPro" id="IPR015943">
    <property type="entry name" value="WD40/YVTN_repeat-like_dom_sf"/>
</dbReference>
<feature type="repeat" description="WD" evidence="4">
    <location>
        <begin position="156"/>
        <end position="188"/>
    </location>
</feature>
<dbReference type="PROSITE" id="PS00678">
    <property type="entry name" value="WD_REPEATS_1"/>
    <property type="match status" value="3"/>
</dbReference>
<dbReference type="Pfam" id="PF11816">
    <property type="entry name" value="DUF3337"/>
    <property type="match status" value="2"/>
</dbReference>
<feature type="repeat" description="WD" evidence="4">
    <location>
        <begin position="198"/>
        <end position="239"/>
    </location>
</feature>
<evidence type="ECO:0000313" key="7">
    <source>
        <dbReference type="Proteomes" id="UP000274504"/>
    </source>
</evidence>
<keyword evidence="2 4" id="KW-0853">WD repeat</keyword>
<dbReference type="InterPro" id="IPR036322">
    <property type="entry name" value="WD40_repeat_dom_sf"/>
</dbReference>
<dbReference type="InterPro" id="IPR021772">
    <property type="entry name" value="WDR48/Bun107"/>
</dbReference>
<feature type="repeat" description="WD" evidence="4">
    <location>
        <begin position="26"/>
        <end position="51"/>
    </location>
</feature>
<evidence type="ECO:0000313" key="6">
    <source>
        <dbReference type="EMBL" id="VDL28585.1"/>
    </source>
</evidence>
<name>A0A158QDK4_HYMDI</name>
<dbReference type="InterPro" id="IPR051246">
    <property type="entry name" value="WDR48"/>
</dbReference>
<organism evidence="8">
    <name type="scientific">Hymenolepis diminuta</name>
    <name type="common">Rat tapeworm</name>
    <dbReference type="NCBI Taxonomy" id="6216"/>
    <lineage>
        <taxon>Eukaryota</taxon>
        <taxon>Metazoa</taxon>
        <taxon>Spiralia</taxon>
        <taxon>Lophotrochozoa</taxon>
        <taxon>Platyhelminthes</taxon>
        <taxon>Cestoda</taxon>
        <taxon>Eucestoda</taxon>
        <taxon>Cyclophyllidea</taxon>
        <taxon>Hymenolepididae</taxon>
        <taxon>Hymenolepis</taxon>
    </lineage>
</organism>
<dbReference type="PROSITE" id="PS50294">
    <property type="entry name" value="WD_REPEATS_REGION"/>
    <property type="match status" value="5"/>
</dbReference>
<evidence type="ECO:0000313" key="8">
    <source>
        <dbReference type="WBParaSite" id="HDID_0000319101-mRNA-1"/>
    </source>
</evidence>
<keyword evidence="3" id="KW-0677">Repeat</keyword>
<evidence type="ECO:0000256" key="1">
    <source>
        <dbReference type="ARBA" id="ARBA00006917"/>
    </source>
</evidence>
<dbReference type="Pfam" id="PF00400">
    <property type="entry name" value="WD40"/>
    <property type="match status" value="5"/>
</dbReference>
<dbReference type="GO" id="GO:0000724">
    <property type="term" value="P:double-strand break repair via homologous recombination"/>
    <property type="evidence" value="ECO:0007669"/>
    <property type="project" value="TreeGrafter"/>
</dbReference>
<dbReference type="Proteomes" id="UP000274504">
    <property type="component" value="Unassembled WGS sequence"/>
</dbReference>
<dbReference type="InterPro" id="IPR019775">
    <property type="entry name" value="WD40_repeat_CS"/>
</dbReference>
<dbReference type="PANTHER" id="PTHR19862:SF14">
    <property type="entry name" value="WD REPEAT-CONTAINING PROTEIN 48"/>
    <property type="match status" value="1"/>
</dbReference>
<reference evidence="8" key="1">
    <citation type="submission" date="2016-04" db="UniProtKB">
        <authorList>
            <consortium name="WormBaseParasite"/>
        </authorList>
    </citation>
    <scope>IDENTIFICATION</scope>
</reference>
<dbReference type="GO" id="GO:0043130">
    <property type="term" value="F:ubiquitin binding"/>
    <property type="evidence" value="ECO:0007669"/>
    <property type="project" value="TreeGrafter"/>
</dbReference>
<dbReference type="OrthoDB" id="2421129at2759"/>